<dbReference type="AlphaFoldDB" id="A0A8A4EMK7"/>
<gene>
    <name evidence="1" type="ORF">J3D99_27930</name>
</gene>
<reference evidence="1" key="1">
    <citation type="submission" date="2021-03" db="EMBL/GenBank/DDBJ databases">
        <title>Complete genome of Burkholderia pseudomallei_VBP364.</title>
        <authorList>
            <person name="Balaji V."/>
            <person name="Yamuna B."/>
            <person name="Monisha P."/>
        </authorList>
    </citation>
    <scope>NUCLEOTIDE SEQUENCE</scope>
    <source>
        <strain evidence="1">VBP364</strain>
    </source>
</reference>
<dbReference type="InterPro" id="IPR001920">
    <property type="entry name" value="Asp/Glu_race"/>
</dbReference>
<dbReference type="GeneID" id="92976252"/>
<accession>A0A8A4EMK7</accession>
<dbReference type="Gene3D" id="3.40.50.1860">
    <property type="match status" value="1"/>
</dbReference>
<dbReference type="EMBL" id="CP071754">
    <property type="protein sequence ID" value="QTB61643.1"/>
    <property type="molecule type" value="Genomic_DNA"/>
</dbReference>
<protein>
    <submittedName>
        <fullName evidence="1">Aspartate racemase</fullName>
    </submittedName>
</protein>
<name>A0A8A4EMK7_BURPE</name>
<proteinExistence type="predicted"/>
<organism evidence="1">
    <name type="scientific">Burkholderia pseudomallei</name>
    <name type="common">Pseudomonas pseudomallei</name>
    <dbReference type="NCBI Taxonomy" id="28450"/>
    <lineage>
        <taxon>Bacteria</taxon>
        <taxon>Pseudomonadati</taxon>
        <taxon>Pseudomonadota</taxon>
        <taxon>Betaproteobacteria</taxon>
        <taxon>Burkholderiales</taxon>
        <taxon>Burkholderiaceae</taxon>
        <taxon>Burkholderia</taxon>
        <taxon>pseudomallei group</taxon>
    </lineage>
</organism>
<evidence type="ECO:0000313" key="1">
    <source>
        <dbReference type="EMBL" id="QTB61643.1"/>
    </source>
</evidence>
<dbReference type="GO" id="GO:0016855">
    <property type="term" value="F:racemase and epimerase activity, acting on amino acids and derivatives"/>
    <property type="evidence" value="ECO:0007669"/>
    <property type="project" value="InterPro"/>
</dbReference>
<dbReference type="RefSeq" id="WP_004198764.1">
    <property type="nucleotide sequence ID" value="NZ_CGFB01000013.1"/>
</dbReference>
<sequence length="140" mass="15900">MKTIELIGGMSWESSAAYYRPINPRRTARLGGHRNARSIMATVCLDEIETRRHAGRRDEPGRLGQRAARQAEAGGADFILLCTHDAQGRARDRGRAVRAVRAHRRSARAGAHGGLRAAVRDDRPRRPRWFRRASDRLRRR</sequence>
<dbReference type="SUPFAM" id="SSF53681">
    <property type="entry name" value="Aspartate/glutamate racemase"/>
    <property type="match status" value="1"/>
</dbReference>